<dbReference type="AlphaFoldDB" id="A0A2U9NT90"/>
<organism evidence="1">
    <name type="scientific">Astrosyne radiata</name>
    <dbReference type="NCBI Taxonomy" id="1158023"/>
    <lineage>
        <taxon>Eukaryota</taxon>
        <taxon>Sar</taxon>
        <taxon>Stramenopiles</taxon>
        <taxon>Ochrophyta</taxon>
        <taxon>Bacillariophyta</taxon>
        <taxon>Fragilariophyceae</taxon>
        <taxon>Fragilariophycidae</taxon>
        <taxon>Cyclophorales</taxon>
        <taxon>Cyclophoraceae</taxon>
        <taxon>Astrosyne</taxon>
    </lineage>
</organism>
<keyword evidence="1" id="KW-0934">Plastid</keyword>
<dbReference type="Pfam" id="PF02597">
    <property type="entry name" value="ThiS"/>
    <property type="match status" value="1"/>
</dbReference>
<geneLocation type="chloroplast" evidence="1"/>
<dbReference type="InterPro" id="IPR003749">
    <property type="entry name" value="ThiS/MoaD-like"/>
</dbReference>
<dbReference type="Gene3D" id="3.10.20.30">
    <property type="match status" value="1"/>
</dbReference>
<dbReference type="SUPFAM" id="SSF54285">
    <property type="entry name" value="MoaD/ThiS"/>
    <property type="match status" value="1"/>
</dbReference>
<reference evidence="1" key="1">
    <citation type="journal article" date="2018" name="Adv. Bot. Res.">
        <title>Evolution of the Plastid Genomes in Diatoms.</title>
        <authorList>
            <person name="Yu M."/>
            <person name="Ashworth M.P."/>
            <person name="Hajrah N.H."/>
            <person name="Khiyami M.A."/>
            <person name="Sabir M.J."/>
            <person name="Alhebshi A.M."/>
            <person name="Al-Malki A.L."/>
            <person name="Sabir J.S.M."/>
            <person name="Theriot E.C."/>
            <person name="Jansen R.K."/>
        </authorList>
    </citation>
    <scope>NUCLEOTIDE SEQUENCE</scope>
</reference>
<proteinExistence type="predicted"/>
<dbReference type="GeneID" id="36960338"/>
<keyword evidence="1" id="KW-0150">Chloroplast</keyword>
<dbReference type="InterPro" id="IPR012675">
    <property type="entry name" value="Beta-grasp_dom_sf"/>
</dbReference>
<dbReference type="RefSeq" id="YP_009497631.1">
    <property type="nucleotide sequence ID" value="NC_038008.1"/>
</dbReference>
<dbReference type="InterPro" id="IPR016155">
    <property type="entry name" value="Mopterin_synth/thiamin_S_b"/>
</dbReference>
<dbReference type="EMBL" id="MG755807">
    <property type="protein sequence ID" value="AWT40344.1"/>
    <property type="molecule type" value="Genomic_DNA"/>
</dbReference>
<evidence type="ECO:0000313" key="1">
    <source>
        <dbReference type="EMBL" id="AWT40344.1"/>
    </source>
</evidence>
<gene>
    <name evidence="1" type="primary">thiS</name>
</gene>
<accession>A0A2U9NT90</accession>
<sequence length="106" mass="12627">MNRRMVEPQPTALTTWLHPPNNYNYFLISNNIKFLIMTKFLYIYLNGQKYLLSNKINISQLINYFKNENIFFLIEYNNIIYNEKSLNLFTLNCDDKIEFITIVGGG</sequence>
<name>A0A2U9NT90_9STRA</name>
<protein>
    <submittedName>
        <fullName evidence="1">Thiamine biosynthesis protein S</fullName>
    </submittedName>
</protein>